<dbReference type="AlphaFoldDB" id="C6BPM4"/>
<name>C6BPM4_RALP1</name>
<accession>C6BPM4</accession>
<evidence type="ECO:0000313" key="1">
    <source>
        <dbReference type="EMBL" id="ACS66148.1"/>
    </source>
</evidence>
<sequence>MTNEEQQILDRQVHDWTTELKRLAGQIAAAKGTPCALVMILPRDQEGYEEAAPELVTEDAFGVMNYGWPVGFEIETLNRSV</sequence>
<gene>
    <name evidence="1" type="ordered locus">Rpic12D_4914</name>
</gene>
<dbReference type="HOGENOM" id="CLU_2551747_0_0_4"/>
<dbReference type="EMBL" id="CP001646">
    <property type="protein sequence ID" value="ACS66148.1"/>
    <property type="molecule type" value="Genomic_DNA"/>
</dbReference>
<proteinExistence type="predicted"/>
<keyword evidence="1" id="KW-0614">Plasmid</keyword>
<reference evidence="1" key="1">
    <citation type="submission" date="2009-06" db="EMBL/GenBank/DDBJ databases">
        <title>Complete sequence plasmid 1 of Ralstonia pickettii 12D.</title>
        <authorList>
            <consortium name="US DOE Joint Genome Institute"/>
            <person name="Lucas S."/>
            <person name="Copeland A."/>
            <person name="Lapidus A."/>
            <person name="Glavina del Rio T."/>
            <person name="Dalin E."/>
            <person name="Tice H."/>
            <person name="Bruce D."/>
            <person name="Goodwin L."/>
            <person name="Pitluck S."/>
            <person name="Sims D."/>
            <person name="Meincke L."/>
            <person name="Brettin T."/>
            <person name="Detter J.C."/>
            <person name="Han C."/>
            <person name="Larimer F."/>
            <person name="Land M."/>
            <person name="Hauser L."/>
            <person name="Kyrpides N."/>
            <person name="Ovchinnikova G."/>
            <person name="Marsh T."/>
            <person name="Richardson P."/>
        </authorList>
    </citation>
    <scope>NUCLEOTIDE SEQUENCE [LARGE SCALE GENOMIC DNA]</scope>
    <source>
        <strain evidence="1">12D</strain>
        <plasmid>12D</plasmid>
        <plasmid evidence="1">pRp12D01</plasmid>
    </source>
</reference>
<geneLocation type="plasmid" evidence="1">
    <name>pRp12D01</name>
</geneLocation>
<protein>
    <submittedName>
        <fullName evidence="1">Uncharacterized protein</fullName>
    </submittedName>
</protein>
<organism evidence="1">
    <name type="scientific">Ralstonia pickettii (strain 12D)</name>
    <dbReference type="NCBI Taxonomy" id="428406"/>
    <lineage>
        <taxon>Bacteria</taxon>
        <taxon>Pseudomonadati</taxon>
        <taxon>Pseudomonadota</taxon>
        <taxon>Betaproteobacteria</taxon>
        <taxon>Burkholderiales</taxon>
        <taxon>Burkholderiaceae</taxon>
        <taxon>Ralstonia</taxon>
    </lineage>
</organism>
<dbReference type="KEGG" id="rpf:Rpic12D_4914"/>